<name>A0A3M8R412_9PROT</name>
<feature type="transmembrane region" description="Helical" evidence="1">
    <location>
        <begin position="96"/>
        <end position="118"/>
    </location>
</feature>
<feature type="transmembrane region" description="Helical" evidence="1">
    <location>
        <begin position="25"/>
        <end position="47"/>
    </location>
</feature>
<dbReference type="RefSeq" id="WP_123103441.1">
    <property type="nucleotide sequence ID" value="NZ_CP127527.1"/>
</dbReference>
<evidence type="ECO:0000256" key="1">
    <source>
        <dbReference type="SAM" id="Phobius"/>
    </source>
</evidence>
<comment type="caution">
    <text evidence="2">The sequence shown here is derived from an EMBL/GenBank/DDBJ whole genome shotgun (WGS) entry which is preliminary data.</text>
</comment>
<sequence length="275" mass="29521">MGNALNPKTVEPGWGLRWLRESRDLLRAGALPFTVLYLALAAINMTWQPALLSFPIACGTSVLIMGCAMAVHGGITDLAGVLRAIRDLPWLGLLRLLAEITALILAILVLMLLLHRFLGNILSQDHLSAAANLTHTRQAPWLALPLWIRSWIGNALGNTQETVGNAFLILSMGIMLMGVTRHASVAFIAGFSGVLRNIRVWMAFLLASLLIEGMATALSGIIATVNAAILAALLSNALLLFSGVYGWCFVHEVFGEPGKRVAQKRTVKVGRTAAA</sequence>
<feature type="transmembrane region" description="Helical" evidence="1">
    <location>
        <begin position="228"/>
        <end position="250"/>
    </location>
</feature>
<accession>A0A3M8R412</accession>
<reference evidence="2" key="1">
    <citation type="submission" date="2018-10" db="EMBL/GenBank/DDBJ databases">
        <title>Acidithiobacillus sulfuriphilus sp. nov.: an extremely acidophilic sulfur-oxidizing chemolithotroph isolated from a neutral pH environment.</title>
        <authorList>
            <person name="Falagan C."/>
            <person name="Moya-Beltran A."/>
            <person name="Quatrini R."/>
            <person name="Johnson D.B."/>
        </authorList>
    </citation>
    <scope>NUCLEOTIDE SEQUENCE [LARGE SCALE GENOMIC DNA]</scope>
    <source>
        <strain evidence="2">CJ-2</strain>
    </source>
</reference>
<evidence type="ECO:0000313" key="2">
    <source>
        <dbReference type="EMBL" id="RNF63229.1"/>
    </source>
</evidence>
<protein>
    <submittedName>
        <fullName evidence="2">Uncharacterized protein</fullName>
    </submittedName>
</protein>
<feature type="transmembrane region" description="Helical" evidence="1">
    <location>
        <begin position="53"/>
        <end position="75"/>
    </location>
</feature>
<keyword evidence="1" id="KW-0812">Transmembrane</keyword>
<organism evidence="2">
    <name type="scientific">Acidithiobacillus sulfuriphilus</name>
    <dbReference type="NCBI Taxonomy" id="1867749"/>
    <lineage>
        <taxon>Bacteria</taxon>
        <taxon>Pseudomonadati</taxon>
        <taxon>Pseudomonadota</taxon>
        <taxon>Acidithiobacillia</taxon>
        <taxon>Acidithiobacillales</taxon>
        <taxon>Acidithiobacillaceae</taxon>
        <taxon>Acidithiobacillus</taxon>
    </lineage>
</organism>
<dbReference type="AlphaFoldDB" id="A0A3M8R412"/>
<dbReference type="OrthoDB" id="5295699at2"/>
<keyword evidence="1" id="KW-0472">Membrane</keyword>
<gene>
    <name evidence="2" type="ORF">EC580_06755</name>
</gene>
<feature type="transmembrane region" description="Helical" evidence="1">
    <location>
        <begin position="200"/>
        <end position="222"/>
    </location>
</feature>
<dbReference type="EMBL" id="RIZI01000158">
    <property type="protein sequence ID" value="RNF63229.1"/>
    <property type="molecule type" value="Genomic_DNA"/>
</dbReference>
<feature type="transmembrane region" description="Helical" evidence="1">
    <location>
        <begin position="166"/>
        <end position="188"/>
    </location>
</feature>
<keyword evidence="1" id="KW-1133">Transmembrane helix</keyword>
<proteinExistence type="predicted"/>